<dbReference type="InterPro" id="IPR050968">
    <property type="entry name" value="Cytochrome_c_oxidase_bac_sub4"/>
</dbReference>
<comment type="caution">
    <text evidence="8">The sequence shown here is derived from an EMBL/GenBank/DDBJ whole genome shotgun (WGS) entry which is preliminary data.</text>
</comment>
<evidence type="ECO:0000256" key="3">
    <source>
        <dbReference type="ARBA" id="ARBA00022475"/>
    </source>
</evidence>
<evidence type="ECO:0000256" key="6">
    <source>
        <dbReference type="ARBA" id="ARBA00023136"/>
    </source>
</evidence>
<reference evidence="8 9" key="1">
    <citation type="journal article" date="2024" name="Int. J. Mol. Sci.">
        <title>Exploration of Alicyclobacillus spp. Genome in Search of Antibiotic Resistance.</title>
        <authorList>
            <person name="Bucka-Kolendo J."/>
            <person name="Kiousi D.E."/>
            <person name="Dekowska A."/>
            <person name="Mikolajczuk-Szczyrba A."/>
            <person name="Karadedos D.M."/>
            <person name="Michael P."/>
            <person name="Galanis A."/>
            <person name="Sokolowska B."/>
        </authorList>
    </citation>
    <scope>NUCLEOTIDE SEQUENCE [LARGE SCALE GENOMIC DNA]</scope>
    <source>
        <strain evidence="8 9">KKP 3000</strain>
    </source>
</reference>
<keyword evidence="6 7" id="KW-0472">Membrane</keyword>
<dbReference type="PANTHER" id="PTHR36835:SF1">
    <property type="entry name" value="CYTOCHROME BO(3) UBIQUINOL OXIDASE SUBUNIT 4"/>
    <property type="match status" value="1"/>
</dbReference>
<name>A0ABV5AKF5_9BACL</name>
<feature type="transmembrane region" description="Helical" evidence="7">
    <location>
        <begin position="46"/>
        <end position="67"/>
    </location>
</feature>
<proteinExistence type="inferred from homology"/>
<comment type="similarity">
    <text evidence="2">Belongs to the cytochrome c oxidase bacterial subunit 4 family.</text>
</comment>
<dbReference type="InterPro" id="IPR005171">
    <property type="entry name" value="Cyt_c_oxidase_su4_prok"/>
</dbReference>
<accession>A0ABV5AKF5</accession>
<evidence type="ECO:0000256" key="5">
    <source>
        <dbReference type="ARBA" id="ARBA00022989"/>
    </source>
</evidence>
<evidence type="ECO:0000256" key="1">
    <source>
        <dbReference type="ARBA" id="ARBA00004651"/>
    </source>
</evidence>
<evidence type="ECO:0000256" key="2">
    <source>
        <dbReference type="ARBA" id="ARBA00008079"/>
    </source>
</evidence>
<evidence type="ECO:0000256" key="7">
    <source>
        <dbReference type="SAM" id="Phobius"/>
    </source>
</evidence>
<sequence>MATPDESIKQSHREHGLGLPILGFVLSIVLTVIALWLHTHGNMGRGALVTTILILAVIQIVIQLFFFMHVTETDAETAWHAWFLALGLFLVVAVVAGSIWIMTFGAEAY</sequence>
<feature type="transmembrane region" description="Helical" evidence="7">
    <location>
        <begin position="79"/>
        <end position="102"/>
    </location>
</feature>
<keyword evidence="3" id="KW-1003">Cell membrane</keyword>
<keyword evidence="4 7" id="KW-0812">Transmembrane</keyword>
<dbReference type="RefSeq" id="WP_275473438.1">
    <property type="nucleotide sequence ID" value="NZ_CP162940.1"/>
</dbReference>
<keyword evidence="5 7" id="KW-1133">Transmembrane helix</keyword>
<evidence type="ECO:0000256" key="4">
    <source>
        <dbReference type="ARBA" id="ARBA00022692"/>
    </source>
</evidence>
<dbReference type="Pfam" id="PF03626">
    <property type="entry name" value="COX4_pro"/>
    <property type="match status" value="1"/>
</dbReference>
<evidence type="ECO:0000313" key="8">
    <source>
        <dbReference type="EMBL" id="MFB5192734.1"/>
    </source>
</evidence>
<keyword evidence="9" id="KW-1185">Reference proteome</keyword>
<dbReference type="PANTHER" id="PTHR36835">
    <property type="entry name" value="CYTOCHROME BO(3) UBIQUINOL OXIDASE SUBUNIT 4"/>
    <property type="match status" value="1"/>
</dbReference>
<gene>
    <name evidence="8" type="ORF">KKP3000_001945</name>
</gene>
<organism evidence="8 9">
    <name type="scientific">Alicyclobacillus fastidiosus</name>
    <dbReference type="NCBI Taxonomy" id="392011"/>
    <lineage>
        <taxon>Bacteria</taxon>
        <taxon>Bacillati</taxon>
        <taxon>Bacillota</taxon>
        <taxon>Bacilli</taxon>
        <taxon>Bacillales</taxon>
        <taxon>Alicyclobacillaceae</taxon>
        <taxon>Alicyclobacillus</taxon>
    </lineage>
</organism>
<feature type="transmembrane region" description="Helical" evidence="7">
    <location>
        <begin position="17"/>
        <end position="37"/>
    </location>
</feature>
<evidence type="ECO:0000313" key="9">
    <source>
        <dbReference type="Proteomes" id="UP001579974"/>
    </source>
</evidence>
<dbReference type="EMBL" id="JBDXSU010000027">
    <property type="protein sequence ID" value="MFB5192734.1"/>
    <property type="molecule type" value="Genomic_DNA"/>
</dbReference>
<protein>
    <submittedName>
        <fullName evidence="8">Cytochrome C oxidase subunit IV family protein</fullName>
    </submittedName>
</protein>
<dbReference type="Proteomes" id="UP001579974">
    <property type="component" value="Unassembled WGS sequence"/>
</dbReference>
<comment type="subcellular location">
    <subcellularLocation>
        <location evidence="1">Cell membrane</location>
        <topology evidence="1">Multi-pass membrane protein</topology>
    </subcellularLocation>
</comment>